<dbReference type="GO" id="GO:0004190">
    <property type="term" value="F:aspartic-type endopeptidase activity"/>
    <property type="evidence" value="ECO:0007669"/>
    <property type="project" value="UniProtKB-UniRule"/>
</dbReference>
<feature type="transmembrane region" description="Helical" evidence="9">
    <location>
        <begin position="161"/>
        <end position="181"/>
    </location>
</feature>
<dbReference type="UniPathway" id="UPA00665"/>
<dbReference type="Proteomes" id="UP000245212">
    <property type="component" value="Unassembled WGS sequence"/>
</dbReference>
<evidence type="ECO:0000256" key="7">
    <source>
        <dbReference type="ARBA" id="ARBA00022989"/>
    </source>
</evidence>
<dbReference type="PRINTS" id="PR00781">
    <property type="entry name" value="LIPOSIGPTASE"/>
</dbReference>
<name>A0A2V1K8H8_9BURK</name>
<feature type="active site" evidence="9">
    <location>
        <position position="151"/>
    </location>
</feature>
<protein>
    <recommendedName>
        <fullName evidence="9">Lipoprotein signal peptidase</fullName>
        <ecNumber evidence="9">3.4.23.36</ecNumber>
    </recommendedName>
    <alternativeName>
        <fullName evidence="9">Prolipoprotein signal peptidase</fullName>
    </alternativeName>
    <alternativeName>
        <fullName evidence="9">Signal peptidase II</fullName>
        <shortName evidence="9">SPase II</shortName>
    </alternativeName>
</protein>
<evidence type="ECO:0000256" key="9">
    <source>
        <dbReference type="HAMAP-Rule" id="MF_00161"/>
    </source>
</evidence>
<keyword evidence="3 9" id="KW-0645">Protease</keyword>
<dbReference type="EC" id="3.4.23.36" evidence="9"/>
<comment type="function">
    <text evidence="9 10">This protein specifically catalyzes the removal of signal peptides from prolipoproteins.</text>
</comment>
<dbReference type="GO" id="GO:0005886">
    <property type="term" value="C:plasma membrane"/>
    <property type="evidence" value="ECO:0007669"/>
    <property type="project" value="UniProtKB-SubCell"/>
</dbReference>
<comment type="similarity">
    <text evidence="1 9 11">Belongs to the peptidase A8 family.</text>
</comment>
<gene>
    <name evidence="9" type="primary">lspA</name>
    <name evidence="13" type="ORF">DD235_03745</name>
</gene>
<dbReference type="PANTHER" id="PTHR33695:SF1">
    <property type="entry name" value="LIPOPROTEIN SIGNAL PEPTIDASE"/>
    <property type="match status" value="1"/>
</dbReference>
<keyword evidence="6 9" id="KW-0378">Hydrolase</keyword>
<keyword evidence="8 9" id="KW-0472">Membrane</keyword>
<evidence type="ECO:0000256" key="6">
    <source>
        <dbReference type="ARBA" id="ARBA00022801"/>
    </source>
</evidence>
<sequence>MKDATPAQPGAADRPAPASSPKTDAATAASLTGRRRPFWRWLLLAAVVILIDQATKLWFEAEFTYGQRLNVLPFFDFTLVYNPGAAFSFLADAGGWQRWFFTLLGLGASGFILWLLRRHGDEPRFALAMSLILGGAIGNVIDRMSYGHVIDFLLFYWNNAYFPAFNLADSALTLGAILMILDELLKLRRRP</sequence>
<dbReference type="PROSITE" id="PS00855">
    <property type="entry name" value="SPASE_II"/>
    <property type="match status" value="1"/>
</dbReference>
<dbReference type="HAMAP" id="MF_00161">
    <property type="entry name" value="LspA"/>
    <property type="match status" value="1"/>
</dbReference>
<dbReference type="InterPro" id="IPR001872">
    <property type="entry name" value="Peptidase_A8"/>
</dbReference>
<dbReference type="EMBL" id="QETA01000001">
    <property type="protein sequence ID" value="PWF25272.1"/>
    <property type="molecule type" value="Genomic_DNA"/>
</dbReference>
<keyword evidence="7 9" id="KW-1133">Transmembrane helix</keyword>
<evidence type="ECO:0000313" key="14">
    <source>
        <dbReference type="Proteomes" id="UP000245212"/>
    </source>
</evidence>
<feature type="region of interest" description="Disordered" evidence="12">
    <location>
        <begin position="1"/>
        <end position="26"/>
    </location>
</feature>
<comment type="subcellular location">
    <subcellularLocation>
        <location evidence="9">Cell membrane</location>
        <topology evidence="9">Multi-pass membrane protein</topology>
    </subcellularLocation>
</comment>
<feature type="active site" evidence="9">
    <location>
        <position position="169"/>
    </location>
</feature>
<evidence type="ECO:0000256" key="5">
    <source>
        <dbReference type="ARBA" id="ARBA00022750"/>
    </source>
</evidence>
<dbReference type="Pfam" id="PF01252">
    <property type="entry name" value="Peptidase_A8"/>
    <property type="match status" value="1"/>
</dbReference>
<evidence type="ECO:0000256" key="12">
    <source>
        <dbReference type="SAM" id="MobiDB-lite"/>
    </source>
</evidence>
<keyword evidence="4 9" id="KW-0812">Transmembrane</keyword>
<evidence type="ECO:0000256" key="8">
    <source>
        <dbReference type="ARBA" id="ARBA00023136"/>
    </source>
</evidence>
<dbReference type="NCBIfam" id="TIGR00077">
    <property type="entry name" value="lspA"/>
    <property type="match status" value="1"/>
</dbReference>
<dbReference type="GO" id="GO:0006508">
    <property type="term" value="P:proteolysis"/>
    <property type="evidence" value="ECO:0007669"/>
    <property type="project" value="UniProtKB-KW"/>
</dbReference>
<comment type="catalytic activity">
    <reaction evidence="9 10">
        <text>Release of signal peptides from bacterial membrane prolipoproteins. Hydrolyzes -Xaa-Yaa-Zaa-|-(S,diacylglyceryl)Cys-, in which Xaa is hydrophobic (preferably Leu), and Yaa (Ala or Ser) and Zaa (Gly or Ala) have small, neutral side chains.</text>
        <dbReference type="EC" id="3.4.23.36"/>
    </reaction>
</comment>
<evidence type="ECO:0000256" key="2">
    <source>
        <dbReference type="ARBA" id="ARBA00022475"/>
    </source>
</evidence>
<dbReference type="RefSeq" id="WP_109060673.1">
    <property type="nucleotide sequence ID" value="NZ_QETA01000001.1"/>
</dbReference>
<proteinExistence type="inferred from homology"/>
<keyword evidence="2 9" id="KW-1003">Cell membrane</keyword>
<organism evidence="13 14">
    <name type="scientific">Corticimicrobacter populi</name>
    <dbReference type="NCBI Taxonomy" id="2175229"/>
    <lineage>
        <taxon>Bacteria</taxon>
        <taxon>Pseudomonadati</taxon>
        <taxon>Pseudomonadota</taxon>
        <taxon>Betaproteobacteria</taxon>
        <taxon>Burkholderiales</taxon>
        <taxon>Alcaligenaceae</taxon>
        <taxon>Corticimicrobacter</taxon>
    </lineage>
</organism>
<evidence type="ECO:0000256" key="10">
    <source>
        <dbReference type="RuleBase" id="RU000594"/>
    </source>
</evidence>
<evidence type="ECO:0000256" key="3">
    <source>
        <dbReference type="ARBA" id="ARBA00022670"/>
    </source>
</evidence>
<evidence type="ECO:0000256" key="1">
    <source>
        <dbReference type="ARBA" id="ARBA00006139"/>
    </source>
</evidence>
<feature type="transmembrane region" description="Helical" evidence="9">
    <location>
        <begin position="96"/>
        <end position="116"/>
    </location>
</feature>
<dbReference type="AlphaFoldDB" id="A0A2V1K8H8"/>
<evidence type="ECO:0000256" key="4">
    <source>
        <dbReference type="ARBA" id="ARBA00022692"/>
    </source>
</evidence>
<evidence type="ECO:0000313" key="13">
    <source>
        <dbReference type="EMBL" id="PWF25272.1"/>
    </source>
</evidence>
<accession>A0A2V1K8H8</accession>
<feature type="transmembrane region" description="Helical" evidence="9">
    <location>
        <begin position="38"/>
        <end position="59"/>
    </location>
</feature>
<keyword evidence="5 9" id="KW-0064">Aspartyl protease</keyword>
<keyword evidence="14" id="KW-1185">Reference proteome</keyword>
<comment type="pathway">
    <text evidence="9">Protein modification; lipoprotein biosynthesis (signal peptide cleavage).</text>
</comment>
<comment type="caution">
    <text evidence="13">The sequence shown here is derived from an EMBL/GenBank/DDBJ whole genome shotgun (WGS) entry which is preliminary data.</text>
</comment>
<feature type="transmembrane region" description="Helical" evidence="9">
    <location>
        <begin position="125"/>
        <end position="141"/>
    </location>
</feature>
<dbReference type="PANTHER" id="PTHR33695">
    <property type="entry name" value="LIPOPROTEIN SIGNAL PEPTIDASE"/>
    <property type="match status" value="1"/>
</dbReference>
<evidence type="ECO:0000256" key="11">
    <source>
        <dbReference type="RuleBase" id="RU004181"/>
    </source>
</evidence>
<reference evidence="14" key="1">
    <citation type="submission" date="2018-05" db="EMBL/GenBank/DDBJ databases">
        <authorList>
            <person name="Li Y."/>
        </authorList>
    </citation>
    <scope>NUCLEOTIDE SEQUENCE [LARGE SCALE GENOMIC DNA]</scope>
    <source>
        <strain evidence="14">3d-2-2</strain>
    </source>
</reference>